<gene>
    <name evidence="2" type="ORF">AVEN_72838_1</name>
</gene>
<organism evidence="2 3">
    <name type="scientific">Araneus ventricosus</name>
    <name type="common">Orbweaver spider</name>
    <name type="synonym">Epeira ventricosa</name>
    <dbReference type="NCBI Taxonomy" id="182803"/>
    <lineage>
        <taxon>Eukaryota</taxon>
        <taxon>Metazoa</taxon>
        <taxon>Ecdysozoa</taxon>
        <taxon>Arthropoda</taxon>
        <taxon>Chelicerata</taxon>
        <taxon>Arachnida</taxon>
        <taxon>Araneae</taxon>
        <taxon>Araneomorphae</taxon>
        <taxon>Entelegynae</taxon>
        <taxon>Araneoidea</taxon>
        <taxon>Araneidae</taxon>
        <taxon>Araneus</taxon>
    </lineage>
</organism>
<feature type="compositionally biased region" description="Polar residues" evidence="1">
    <location>
        <begin position="13"/>
        <end position="30"/>
    </location>
</feature>
<name>A0A4Y2F8W7_ARAVE</name>
<dbReference type="Proteomes" id="UP000499080">
    <property type="component" value="Unassembled WGS sequence"/>
</dbReference>
<dbReference type="EMBL" id="BGPR01000853">
    <property type="protein sequence ID" value="GBM37923.1"/>
    <property type="molecule type" value="Genomic_DNA"/>
</dbReference>
<comment type="caution">
    <text evidence="2">The sequence shown here is derived from an EMBL/GenBank/DDBJ whole genome shotgun (WGS) entry which is preliminary data.</text>
</comment>
<evidence type="ECO:0000313" key="3">
    <source>
        <dbReference type="Proteomes" id="UP000499080"/>
    </source>
</evidence>
<sequence length="190" mass="21235">MQPRSDVRRRQRYTNNRSSCEQSSFMQSARHSLAGHGPSCSSRELRRQLVLDLLVSSGVGQLQQVAIVCRCGDSPACRPTSSTVVLIPLVMAPQPMDDTTMYIQSSGSSRLSCTSLQHTDRTPPHVPVPGAITAPVPVDWTWDNTTYRQPSNASHRANGFFYSCFPIWLSEIPRNYCCLRTEAYVRQAPF</sequence>
<keyword evidence="3" id="KW-1185">Reference proteome</keyword>
<proteinExistence type="predicted"/>
<accession>A0A4Y2F8W7</accession>
<feature type="region of interest" description="Disordered" evidence="1">
    <location>
        <begin position="1"/>
        <end position="38"/>
    </location>
</feature>
<dbReference type="OrthoDB" id="6472460at2759"/>
<dbReference type="AlphaFoldDB" id="A0A4Y2F8W7"/>
<evidence type="ECO:0000313" key="2">
    <source>
        <dbReference type="EMBL" id="GBM37923.1"/>
    </source>
</evidence>
<protein>
    <submittedName>
        <fullName evidence="2">Uncharacterized protein</fullName>
    </submittedName>
</protein>
<reference evidence="2 3" key="1">
    <citation type="journal article" date="2019" name="Sci. Rep.">
        <title>Orb-weaving spider Araneus ventricosus genome elucidates the spidroin gene catalogue.</title>
        <authorList>
            <person name="Kono N."/>
            <person name="Nakamura H."/>
            <person name="Ohtoshi R."/>
            <person name="Moran D.A.P."/>
            <person name="Shinohara A."/>
            <person name="Yoshida Y."/>
            <person name="Fujiwara M."/>
            <person name="Mori M."/>
            <person name="Tomita M."/>
            <person name="Arakawa K."/>
        </authorList>
    </citation>
    <scope>NUCLEOTIDE SEQUENCE [LARGE SCALE GENOMIC DNA]</scope>
</reference>
<evidence type="ECO:0000256" key="1">
    <source>
        <dbReference type="SAM" id="MobiDB-lite"/>
    </source>
</evidence>